<sequence>MTSAATELAGVTARPEATELPGATTIDERVVRRIAARAATEVAGVEPDVRVRAEVVGTGATLHVRLPVRYPSPVARVTDACRAHLIARTEALTGLTVPRVDIEVSAMVPEPPERRVR</sequence>
<dbReference type="AlphaFoldDB" id="A0A4R6PPC6"/>
<gene>
    <name evidence="2" type="ORF">DFR75_102334</name>
</gene>
<keyword evidence="3" id="KW-1185">Reference proteome</keyword>
<protein>
    <recommendedName>
        <fullName evidence="4">Alkaline shock family protein YloU</fullName>
    </recommendedName>
</protein>
<name>A0A4R6PPC6_NOCIG</name>
<feature type="region of interest" description="Disordered" evidence="1">
    <location>
        <begin position="1"/>
        <end position="22"/>
    </location>
</feature>
<proteinExistence type="predicted"/>
<evidence type="ECO:0008006" key="4">
    <source>
        <dbReference type="Google" id="ProtNLM"/>
    </source>
</evidence>
<dbReference type="EMBL" id="SNXK01000002">
    <property type="protein sequence ID" value="TDP39616.1"/>
    <property type="molecule type" value="Genomic_DNA"/>
</dbReference>
<evidence type="ECO:0000313" key="3">
    <source>
        <dbReference type="Proteomes" id="UP000295087"/>
    </source>
</evidence>
<dbReference type="RefSeq" id="WP_084476526.1">
    <property type="nucleotide sequence ID" value="NZ_JBHXPO010000007.1"/>
</dbReference>
<organism evidence="2 3">
    <name type="scientific">Nocardia ignorata</name>
    <dbReference type="NCBI Taxonomy" id="145285"/>
    <lineage>
        <taxon>Bacteria</taxon>
        <taxon>Bacillati</taxon>
        <taxon>Actinomycetota</taxon>
        <taxon>Actinomycetes</taxon>
        <taxon>Mycobacteriales</taxon>
        <taxon>Nocardiaceae</taxon>
        <taxon>Nocardia</taxon>
    </lineage>
</organism>
<evidence type="ECO:0000256" key="1">
    <source>
        <dbReference type="SAM" id="MobiDB-lite"/>
    </source>
</evidence>
<evidence type="ECO:0000313" key="2">
    <source>
        <dbReference type="EMBL" id="TDP39616.1"/>
    </source>
</evidence>
<comment type="caution">
    <text evidence="2">The sequence shown here is derived from an EMBL/GenBank/DDBJ whole genome shotgun (WGS) entry which is preliminary data.</text>
</comment>
<reference evidence="2 3" key="1">
    <citation type="submission" date="2019-03" db="EMBL/GenBank/DDBJ databases">
        <title>Genomic Encyclopedia of Type Strains, Phase IV (KMG-IV): sequencing the most valuable type-strain genomes for metagenomic binning, comparative biology and taxonomic classification.</title>
        <authorList>
            <person name="Goeker M."/>
        </authorList>
    </citation>
    <scope>NUCLEOTIDE SEQUENCE [LARGE SCALE GENOMIC DNA]</scope>
    <source>
        <strain evidence="2 3">DSM 44496</strain>
    </source>
</reference>
<dbReference type="Proteomes" id="UP000295087">
    <property type="component" value="Unassembled WGS sequence"/>
</dbReference>
<accession>A0A4R6PPC6</accession>